<evidence type="ECO:0000256" key="1">
    <source>
        <dbReference type="SAM" id="MobiDB-lite"/>
    </source>
</evidence>
<evidence type="ECO:0000259" key="2">
    <source>
        <dbReference type="Pfam" id="PF00668"/>
    </source>
</evidence>
<dbReference type="GO" id="GO:0005829">
    <property type="term" value="C:cytosol"/>
    <property type="evidence" value="ECO:0007669"/>
    <property type="project" value="TreeGrafter"/>
</dbReference>
<feature type="compositionally biased region" description="Basic residues" evidence="1">
    <location>
        <begin position="520"/>
        <end position="531"/>
    </location>
</feature>
<name>A0A8A4THS6_SULCO</name>
<dbReference type="SUPFAM" id="SSF52777">
    <property type="entry name" value="CoA-dependent acyltransferases"/>
    <property type="match status" value="2"/>
</dbReference>
<dbReference type="KEGG" id="scor:J3U87_22555"/>
<dbReference type="InterPro" id="IPR041464">
    <property type="entry name" value="TubC_N"/>
</dbReference>
<dbReference type="InterPro" id="IPR001242">
    <property type="entry name" value="Condensation_dom"/>
</dbReference>
<evidence type="ECO:0000313" key="4">
    <source>
        <dbReference type="EMBL" id="QTD48371.1"/>
    </source>
</evidence>
<dbReference type="Gene3D" id="3.30.559.30">
    <property type="entry name" value="Nonribosomal peptide synthetase, condensation domain"/>
    <property type="match status" value="1"/>
</dbReference>
<dbReference type="CDD" id="cd19531">
    <property type="entry name" value="LCL_NRPS-like"/>
    <property type="match status" value="1"/>
</dbReference>
<dbReference type="Pfam" id="PF18563">
    <property type="entry name" value="TubC_N"/>
    <property type="match status" value="1"/>
</dbReference>
<keyword evidence="5" id="KW-1185">Reference proteome</keyword>
<sequence length="549" mass="62634">MSHIAGLLARMQRAGVQLWLEGERLKFRAPKGALDAETKAELSAHKAEIIAFLASHRRREEDRIPSLVPAPRDVPRPLSLAQQRLWFLFQMEPESAVYNLPSAIRIVGPVDVALLNGAFNRLIARHEVLRTNFRDTDQGPVQVARPHVEIAIPVEDLSELDPERRDAEARDRIEAEGRKPFDILEEPLIRVRLYKCDDRDHILFFNLHHIVSDFWSIKLLFQELADAYRSLEKGTPMLTPEPEVQYGDFALWQRGWLDEARLARLVSFWREALEGAPLFLELPYDRPRPPVQSIRGDHKRMVISPAQTERLAALAKARNASLYMANLALFQVLLRWFSGTRDFLVGSDVANRNHPGMERLQGFFVNQLVLRAQIEDELPFAQYLERVRAFTLAANQHQDLPFDKLVEALNPKRANYAPVFQTKFIFQNVPDHQVADPGETRFEVFEPDRGTAQVDLLLVLSQTGEGLQGMLEYCTDLFLDSTATRLAAHYLSLVEAVGDRPDTPIETLLARLTERDKDLRKQRRPSFKKPGFKSGGGRFGKKPAVVRQG</sequence>
<protein>
    <recommendedName>
        <fullName evidence="6">Condensation domain-containing protein</fullName>
    </recommendedName>
</protein>
<dbReference type="InterPro" id="IPR044894">
    <property type="entry name" value="TubC_N_sf"/>
</dbReference>
<dbReference type="Gene3D" id="1.10.10.1830">
    <property type="entry name" value="Non-ribosomal peptide synthase, adenylation domain"/>
    <property type="match status" value="1"/>
</dbReference>
<dbReference type="Gene3D" id="3.30.559.10">
    <property type="entry name" value="Chloramphenicol acetyltransferase-like domain"/>
    <property type="match status" value="1"/>
</dbReference>
<feature type="region of interest" description="Disordered" evidence="1">
    <location>
        <begin position="516"/>
        <end position="549"/>
    </location>
</feature>
<evidence type="ECO:0000313" key="5">
    <source>
        <dbReference type="Proteomes" id="UP000663929"/>
    </source>
</evidence>
<evidence type="ECO:0000259" key="3">
    <source>
        <dbReference type="Pfam" id="PF18563"/>
    </source>
</evidence>
<gene>
    <name evidence="4" type="ORF">J3U87_22555</name>
</gene>
<dbReference type="InterPro" id="IPR023213">
    <property type="entry name" value="CAT-like_dom_sf"/>
</dbReference>
<proteinExistence type="predicted"/>
<evidence type="ECO:0008006" key="6">
    <source>
        <dbReference type="Google" id="ProtNLM"/>
    </source>
</evidence>
<dbReference type="PANTHER" id="PTHR45527">
    <property type="entry name" value="NONRIBOSOMAL PEPTIDE SYNTHETASE"/>
    <property type="match status" value="1"/>
</dbReference>
<accession>A0A8A4THS6</accession>
<dbReference type="AlphaFoldDB" id="A0A8A4THS6"/>
<dbReference type="GO" id="GO:0043041">
    <property type="term" value="P:amino acid activation for nonribosomal peptide biosynthetic process"/>
    <property type="evidence" value="ECO:0007669"/>
    <property type="project" value="TreeGrafter"/>
</dbReference>
<dbReference type="RefSeq" id="WP_237378025.1">
    <property type="nucleotide sequence ID" value="NZ_CP071793.1"/>
</dbReference>
<dbReference type="GO" id="GO:0009366">
    <property type="term" value="C:enterobactin synthetase complex"/>
    <property type="evidence" value="ECO:0007669"/>
    <property type="project" value="TreeGrafter"/>
</dbReference>
<dbReference type="EMBL" id="CP071793">
    <property type="protein sequence ID" value="QTD48371.1"/>
    <property type="molecule type" value="Genomic_DNA"/>
</dbReference>
<reference evidence="4" key="1">
    <citation type="submission" date="2021-03" db="EMBL/GenBank/DDBJ databases">
        <title>Acanthopleuribacteraceae sp. M133.</title>
        <authorList>
            <person name="Wang G."/>
        </authorList>
    </citation>
    <scope>NUCLEOTIDE SEQUENCE</scope>
    <source>
        <strain evidence="4">M133</strain>
    </source>
</reference>
<feature type="domain" description="TubC N-terminal docking" evidence="3">
    <location>
        <begin position="4"/>
        <end position="53"/>
    </location>
</feature>
<dbReference type="GO" id="GO:0009239">
    <property type="term" value="P:enterobactin biosynthetic process"/>
    <property type="evidence" value="ECO:0007669"/>
    <property type="project" value="TreeGrafter"/>
</dbReference>
<organism evidence="4 5">
    <name type="scientific">Sulfidibacter corallicola</name>
    <dbReference type="NCBI Taxonomy" id="2818388"/>
    <lineage>
        <taxon>Bacteria</taxon>
        <taxon>Pseudomonadati</taxon>
        <taxon>Acidobacteriota</taxon>
        <taxon>Holophagae</taxon>
        <taxon>Acanthopleuribacterales</taxon>
        <taxon>Acanthopleuribacteraceae</taxon>
        <taxon>Sulfidibacter</taxon>
    </lineage>
</organism>
<dbReference type="Pfam" id="PF00668">
    <property type="entry name" value="Condensation"/>
    <property type="match status" value="1"/>
</dbReference>
<dbReference type="Proteomes" id="UP000663929">
    <property type="component" value="Chromosome"/>
</dbReference>
<dbReference type="PANTHER" id="PTHR45527:SF1">
    <property type="entry name" value="FATTY ACID SYNTHASE"/>
    <property type="match status" value="1"/>
</dbReference>
<dbReference type="GO" id="GO:0031177">
    <property type="term" value="F:phosphopantetheine binding"/>
    <property type="evidence" value="ECO:0007669"/>
    <property type="project" value="TreeGrafter"/>
</dbReference>
<dbReference type="GO" id="GO:0047527">
    <property type="term" value="F:2,3-dihydroxybenzoate-serine ligase activity"/>
    <property type="evidence" value="ECO:0007669"/>
    <property type="project" value="TreeGrafter"/>
</dbReference>
<feature type="domain" description="Condensation" evidence="2">
    <location>
        <begin position="77"/>
        <end position="513"/>
    </location>
</feature>